<dbReference type="SUPFAM" id="SSF109604">
    <property type="entry name" value="HD-domain/PDEase-like"/>
    <property type="match status" value="1"/>
</dbReference>
<dbReference type="InterPro" id="IPR004088">
    <property type="entry name" value="KH_dom_type_1"/>
</dbReference>
<feature type="transmembrane region" description="Helical" evidence="5">
    <location>
        <begin position="29"/>
        <end position="51"/>
    </location>
</feature>
<dbReference type="GO" id="GO:0006402">
    <property type="term" value="P:mRNA catabolic process"/>
    <property type="evidence" value="ECO:0007669"/>
    <property type="project" value="UniProtKB-UniRule"/>
</dbReference>
<comment type="function">
    <text evidence="5">Endoribonuclease that initiates mRNA decay.</text>
</comment>
<dbReference type="HAMAP" id="MF_00335">
    <property type="entry name" value="RNase_Y"/>
    <property type="match status" value="1"/>
</dbReference>
<dbReference type="NCBIfam" id="TIGR00277">
    <property type="entry name" value="HDIG"/>
    <property type="match status" value="1"/>
</dbReference>
<keyword evidence="5" id="KW-1003">Cell membrane</keyword>
<dbReference type="GO" id="GO:0003723">
    <property type="term" value="F:RNA binding"/>
    <property type="evidence" value="ECO:0007669"/>
    <property type="project" value="UniProtKB-UniRule"/>
</dbReference>
<dbReference type="InterPro" id="IPR006674">
    <property type="entry name" value="HD_domain"/>
</dbReference>
<dbReference type="CDD" id="cd22431">
    <property type="entry name" value="KH-I_RNaseY"/>
    <property type="match status" value="1"/>
</dbReference>
<dbReference type="SUPFAM" id="SSF54791">
    <property type="entry name" value="Eukaryotic type KH-domain (KH-domain type I)"/>
    <property type="match status" value="1"/>
</dbReference>
<sequence>MVREWALRQVVHSHLMVFKKGVTSISTSIVVYIMLSGIVGAVVGAGIFELLRRRMTGAKQAEAEGLAKQVVQNAQREAENVLKEARLEAKDLAFKAKSEFEQEQKAKLGELLTLEKRLIQREEGFDQKVAALEKRENEARKREVDFTKREEGLLAKESACAKAEREHRDALERVAGMTADEAKKQLIVEMESQARLDAVGIAKRTIEEARENAEREAREIITSSIQRVVRDYVSESTISVVPIPTDAMKGRIIGREGRNIRALEAATGIDLIIDETPEAVIISGFDPLRREIAKVSLERLMHDGRIHPTRIEEIVEKVKVDIDKLMYEEAEKIIFELGLSDFHPELIKVLGRLKYRTSYGQNNLYHAREASYICGIMASELGLDVRLARRGALLHDIGKAVSHEEEGPHAMLGAEIAKKYGESAKIVNAIAAHHEQVEPICPESVLVAAAEALSAARPGARREALESYVKRLEKLESLATGHKGVQKAYAIQAGREIRVIVRQEDITDAESFQLSRELAKKIEQELTYPGQIKVTVIRESRYVEYAK</sequence>
<name>A0A7S8FBB3_9BACT</name>
<keyword evidence="5" id="KW-0812">Transmembrane</keyword>
<evidence type="ECO:0000256" key="2">
    <source>
        <dbReference type="ARBA" id="ARBA00022759"/>
    </source>
</evidence>
<evidence type="ECO:0000313" key="9">
    <source>
        <dbReference type="EMBL" id="QPD02680.1"/>
    </source>
</evidence>
<dbReference type="InterPro" id="IPR017705">
    <property type="entry name" value="Ribonuclease_Y"/>
</dbReference>
<evidence type="ECO:0000256" key="3">
    <source>
        <dbReference type="ARBA" id="ARBA00022801"/>
    </source>
</evidence>
<dbReference type="InterPro" id="IPR036612">
    <property type="entry name" value="KH_dom_type_1_sf"/>
</dbReference>
<organism evidence="9 10">
    <name type="scientific">Candidatus Nitrospira kreftii</name>
    <dbReference type="NCBI Taxonomy" id="2652173"/>
    <lineage>
        <taxon>Bacteria</taxon>
        <taxon>Pseudomonadati</taxon>
        <taxon>Nitrospirota</taxon>
        <taxon>Nitrospiria</taxon>
        <taxon>Nitrospirales</taxon>
        <taxon>Nitrospiraceae</taxon>
        <taxon>Nitrospira</taxon>
    </lineage>
</organism>
<dbReference type="PROSITE" id="PS50084">
    <property type="entry name" value="KH_TYPE_1"/>
    <property type="match status" value="1"/>
</dbReference>
<evidence type="ECO:0000256" key="5">
    <source>
        <dbReference type="HAMAP-Rule" id="MF_00335"/>
    </source>
</evidence>
<evidence type="ECO:0000259" key="8">
    <source>
        <dbReference type="PROSITE" id="PS51831"/>
    </source>
</evidence>
<evidence type="ECO:0000256" key="4">
    <source>
        <dbReference type="ARBA" id="ARBA00022884"/>
    </source>
</evidence>
<evidence type="ECO:0000313" key="10">
    <source>
        <dbReference type="Proteomes" id="UP000593737"/>
    </source>
</evidence>
<dbReference type="GO" id="GO:0016787">
    <property type="term" value="F:hydrolase activity"/>
    <property type="evidence" value="ECO:0007669"/>
    <property type="project" value="UniProtKB-KW"/>
</dbReference>
<dbReference type="SMART" id="SM00322">
    <property type="entry name" value="KH"/>
    <property type="match status" value="1"/>
</dbReference>
<dbReference type="Proteomes" id="UP000593737">
    <property type="component" value="Chromosome"/>
</dbReference>
<dbReference type="KEGG" id="nkf:Nkreftii_000454"/>
<protein>
    <recommendedName>
        <fullName evidence="5 6">Ribonuclease Y</fullName>
        <shortName evidence="5">RNase Y</shortName>
        <ecNumber evidence="5 6">3.1.-.-</ecNumber>
    </recommendedName>
</protein>
<evidence type="ECO:0000256" key="6">
    <source>
        <dbReference type="NCBIfam" id="TIGR03319"/>
    </source>
</evidence>
<dbReference type="SMART" id="SM00471">
    <property type="entry name" value="HDc"/>
    <property type="match status" value="1"/>
</dbReference>
<keyword evidence="7" id="KW-0175">Coiled coil</keyword>
<evidence type="ECO:0000256" key="7">
    <source>
        <dbReference type="SAM" id="Coils"/>
    </source>
</evidence>
<dbReference type="Pfam" id="PF12072">
    <property type="entry name" value="RNase_Y_N"/>
    <property type="match status" value="1"/>
</dbReference>
<comment type="subcellular location">
    <subcellularLocation>
        <location evidence="5">Cell membrane</location>
        <topology evidence="5">Single-pass membrane protein</topology>
    </subcellularLocation>
</comment>
<keyword evidence="5" id="KW-1133">Transmembrane helix</keyword>
<dbReference type="Pfam" id="PF01966">
    <property type="entry name" value="HD"/>
    <property type="match status" value="1"/>
</dbReference>
<dbReference type="GO" id="GO:0005886">
    <property type="term" value="C:plasma membrane"/>
    <property type="evidence" value="ECO:0007669"/>
    <property type="project" value="UniProtKB-SubCell"/>
</dbReference>
<keyword evidence="3 5" id="KW-0378">Hydrolase</keyword>
<dbReference type="InterPro" id="IPR022711">
    <property type="entry name" value="RNase_Y_N"/>
</dbReference>
<dbReference type="InterPro" id="IPR006675">
    <property type="entry name" value="HDIG_dom"/>
</dbReference>
<dbReference type="PANTHER" id="PTHR12826">
    <property type="entry name" value="RIBONUCLEASE Y"/>
    <property type="match status" value="1"/>
</dbReference>
<evidence type="ECO:0000256" key="1">
    <source>
        <dbReference type="ARBA" id="ARBA00022722"/>
    </source>
</evidence>
<dbReference type="Gene3D" id="1.10.3210.10">
    <property type="entry name" value="Hypothetical protein af1432"/>
    <property type="match status" value="1"/>
</dbReference>
<dbReference type="NCBIfam" id="TIGR03319">
    <property type="entry name" value="RNase_Y"/>
    <property type="match status" value="1"/>
</dbReference>
<accession>A0A7S8FBB3</accession>
<dbReference type="InterPro" id="IPR003607">
    <property type="entry name" value="HD/PDEase_dom"/>
</dbReference>
<dbReference type="EMBL" id="CP047423">
    <property type="protein sequence ID" value="QPD02680.1"/>
    <property type="molecule type" value="Genomic_DNA"/>
</dbReference>
<dbReference type="EC" id="3.1.-.-" evidence="5 6"/>
<feature type="coiled-coil region" evidence="7">
    <location>
        <begin position="153"/>
        <end position="223"/>
    </location>
</feature>
<dbReference type="AlphaFoldDB" id="A0A7S8FBB3"/>
<keyword evidence="2 5" id="KW-0255">Endonuclease</keyword>
<keyword evidence="1 5" id="KW-0540">Nuclease</keyword>
<dbReference type="PROSITE" id="PS51831">
    <property type="entry name" value="HD"/>
    <property type="match status" value="1"/>
</dbReference>
<comment type="similarity">
    <text evidence="5">Belongs to the RNase Y family.</text>
</comment>
<proteinExistence type="inferred from homology"/>
<reference evidence="9 10" key="1">
    <citation type="journal article" date="2020" name="ISME J.">
        <title>Enrichment and physiological characterization of a novel comammox Nitrospira indicates ammonium inhibition of complete nitrification.</title>
        <authorList>
            <person name="Sakoula D."/>
            <person name="Koch H."/>
            <person name="Frank J."/>
            <person name="Jetten M.S.M."/>
            <person name="van Kessel M.A.H.J."/>
            <person name="Lucker S."/>
        </authorList>
    </citation>
    <scope>NUCLEOTIDE SEQUENCE [LARGE SCALE GENOMIC DNA]</scope>
    <source>
        <strain evidence="9">Comreactor17</strain>
    </source>
</reference>
<gene>
    <name evidence="5" type="primary">rny</name>
    <name evidence="9" type="ORF">Nkreftii_000454</name>
</gene>
<feature type="domain" description="HD" evidence="8">
    <location>
        <begin position="363"/>
        <end position="456"/>
    </location>
</feature>
<keyword evidence="4 5" id="KW-0694">RNA-binding</keyword>
<dbReference type="CDD" id="cd00077">
    <property type="entry name" value="HDc"/>
    <property type="match status" value="1"/>
</dbReference>
<dbReference type="PANTHER" id="PTHR12826:SF15">
    <property type="entry name" value="RIBONUCLEASE Y"/>
    <property type="match status" value="1"/>
</dbReference>
<dbReference type="Pfam" id="PF00013">
    <property type="entry name" value="KH_1"/>
    <property type="match status" value="1"/>
</dbReference>
<dbReference type="GO" id="GO:0004521">
    <property type="term" value="F:RNA endonuclease activity"/>
    <property type="evidence" value="ECO:0007669"/>
    <property type="project" value="UniProtKB-UniRule"/>
</dbReference>
<dbReference type="InterPro" id="IPR004087">
    <property type="entry name" value="KH_dom"/>
</dbReference>
<keyword evidence="5" id="KW-0472">Membrane</keyword>